<dbReference type="RefSeq" id="WP_111898507.1">
    <property type="nucleotide sequence ID" value="NZ_CP033459.1"/>
</dbReference>
<proteinExistence type="predicted"/>
<dbReference type="OrthoDB" id="1086506at2"/>
<dbReference type="EMBL" id="CP033459">
    <property type="protein sequence ID" value="QFQ12328.1"/>
    <property type="molecule type" value="Genomic_DNA"/>
</dbReference>
<dbReference type="AlphaFoldDB" id="A0A5P8E5X0"/>
<organism evidence="1 2">
    <name type="scientific">Pseudoprevotella muciniphila</name>
    <dbReference type="NCBI Taxonomy" id="2133944"/>
    <lineage>
        <taxon>Bacteria</taxon>
        <taxon>Pseudomonadati</taxon>
        <taxon>Bacteroidota</taxon>
        <taxon>Bacteroidia</taxon>
        <taxon>Bacteroidales</taxon>
        <taxon>Prevotellaceae</taxon>
        <taxon>Pseudoprevotella</taxon>
    </lineage>
</organism>
<gene>
    <name evidence="1" type="ORF">C7Y71_004470</name>
</gene>
<sequence>MKEYVKDFVDALEQFVRCELVSGSEPADYNSDSVQVVDARNALFRNVGKLGTDEEHDIYAIRSLCRIDEATMDIVPDRGRIESLARNYFQE</sequence>
<evidence type="ECO:0000313" key="1">
    <source>
        <dbReference type="EMBL" id="QFQ12328.1"/>
    </source>
</evidence>
<protein>
    <submittedName>
        <fullName evidence="1">Uncharacterized protein</fullName>
    </submittedName>
</protein>
<evidence type="ECO:0000313" key="2">
    <source>
        <dbReference type="Proteomes" id="UP000249375"/>
    </source>
</evidence>
<dbReference type="Proteomes" id="UP000249375">
    <property type="component" value="Chromosome"/>
</dbReference>
<name>A0A5P8E5X0_9BACT</name>
<accession>A0A5P8E5X0</accession>
<reference evidence="1 2" key="1">
    <citation type="submission" date="2018-11" db="EMBL/GenBank/DDBJ databases">
        <authorList>
            <person name="Na S.W."/>
            <person name="Baik M."/>
        </authorList>
    </citation>
    <scope>NUCLEOTIDE SEQUENCE [LARGE SCALE GENOMIC DNA]</scope>
    <source>
        <strain evidence="1 2">E39</strain>
    </source>
</reference>
<keyword evidence="2" id="KW-1185">Reference proteome</keyword>
<dbReference type="KEGG" id="alq:C7Y71_004470"/>